<sequence length="31" mass="3643">MHEAVLPVEWEKKTNALVVVMHEAVKKREKL</sequence>
<organism evidence="1 2">
    <name type="scientific">Nelumbo nucifera</name>
    <name type="common">Sacred lotus</name>
    <dbReference type="NCBI Taxonomy" id="4432"/>
    <lineage>
        <taxon>Eukaryota</taxon>
        <taxon>Viridiplantae</taxon>
        <taxon>Streptophyta</taxon>
        <taxon>Embryophyta</taxon>
        <taxon>Tracheophyta</taxon>
        <taxon>Spermatophyta</taxon>
        <taxon>Magnoliopsida</taxon>
        <taxon>Proteales</taxon>
        <taxon>Nelumbonaceae</taxon>
        <taxon>Nelumbo</taxon>
    </lineage>
</organism>
<gene>
    <name evidence="1" type="ORF">HUJ06_021414</name>
</gene>
<evidence type="ECO:0000313" key="1">
    <source>
        <dbReference type="EMBL" id="DAD19951.1"/>
    </source>
</evidence>
<accession>A0A822XLA7</accession>
<name>A0A822XLA7_NELNU</name>
<keyword evidence="2" id="KW-1185">Reference proteome</keyword>
<comment type="caution">
    <text evidence="1">The sequence shown here is derived from an EMBL/GenBank/DDBJ whole genome shotgun (WGS) entry which is preliminary data.</text>
</comment>
<dbReference type="AlphaFoldDB" id="A0A822XLA7"/>
<reference evidence="1 2" key="1">
    <citation type="journal article" date="2020" name="Mol. Biol. Evol.">
        <title>Distinct Expression and Methylation Patterns for Genes with Different Fates following a Single Whole-Genome Duplication in Flowering Plants.</title>
        <authorList>
            <person name="Shi T."/>
            <person name="Rahmani R.S."/>
            <person name="Gugger P.F."/>
            <person name="Wang M."/>
            <person name="Li H."/>
            <person name="Zhang Y."/>
            <person name="Li Z."/>
            <person name="Wang Q."/>
            <person name="Van de Peer Y."/>
            <person name="Marchal K."/>
            <person name="Chen J."/>
        </authorList>
    </citation>
    <scope>NUCLEOTIDE SEQUENCE [LARGE SCALE GENOMIC DNA]</scope>
    <source>
        <tissue evidence="1">Leaf</tissue>
    </source>
</reference>
<proteinExistence type="predicted"/>
<dbReference type="EMBL" id="DUZY01000001">
    <property type="protein sequence ID" value="DAD19951.1"/>
    <property type="molecule type" value="Genomic_DNA"/>
</dbReference>
<evidence type="ECO:0000313" key="2">
    <source>
        <dbReference type="Proteomes" id="UP000607653"/>
    </source>
</evidence>
<dbReference type="Proteomes" id="UP000607653">
    <property type="component" value="Unassembled WGS sequence"/>
</dbReference>
<protein>
    <submittedName>
        <fullName evidence="1">Uncharacterized protein</fullName>
    </submittedName>
</protein>